<evidence type="ECO:0000313" key="4">
    <source>
        <dbReference type="EMBL" id="PKK91764.1"/>
    </source>
</evidence>
<comment type="caution">
    <text evidence="4">The sequence shown here is derived from an EMBL/GenBank/DDBJ whole genome shotgun (WGS) entry which is preliminary data.</text>
</comment>
<evidence type="ECO:0000256" key="1">
    <source>
        <dbReference type="ARBA" id="ARBA00009013"/>
    </source>
</evidence>
<comment type="similarity">
    <text evidence="1 2">Belongs to the anti-sigma-factor antagonist family.</text>
</comment>
<dbReference type="PROSITE" id="PS50801">
    <property type="entry name" value="STAS"/>
    <property type="match status" value="1"/>
</dbReference>
<dbReference type="Pfam" id="PF01740">
    <property type="entry name" value="STAS"/>
    <property type="match status" value="1"/>
</dbReference>
<protein>
    <recommendedName>
        <fullName evidence="2">Anti-sigma factor antagonist</fullName>
    </recommendedName>
</protein>
<sequence>MNIEISLEEAGEDILLVKLKGMVDSESEPELQSALSDSFRDGRRKYVIDFGGVSYLNSKGLGVIASLLKKVRKEQGDVKLINLAPSIHELFTITRLTNIFRIHETLQDAVLDFSDEKPMDGDPVSGEPSIG</sequence>
<evidence type="ECO:0000256" key="2">
    <source>
        <dbReference type="RuleBase" id="RU003749"/>
    </source>
</evidence>
<dbReference type="GO" id="GO:0043856">
    <property type="term" value="F:anti-sigma factor antagonist activity"/>
    <property type="evidence" value="ECO:0007669"/>
    <property type="project" value="InterPro"/>
</dbReference>
<proteinExistence type="inferred from homology"/>
<dbReference type="InterPro" id="IPR002645">
    <property type="entry name" value="STAS_dom"/>
</dbReference>
<gene>
    <name evidence="4" type="ORF">CVV64_03625</name>
</gene>
<dbReference type="InterPro" id="IPR003658">
    <property type="entry name" value="Anti-sigma_ant"/>
</dbReference>
<dbReference type="Gene3D" id="3.30.750.24">
    <property type="entry name" value="STAS domain"/>
    <property type="match status" value="1"/>
</dbReference>
<dbReference type="AlphaFoldDB" id="A0A2N1PTU0"/>
<dbReference type="InterPro" id="IPR036513">
    <property type="entry name" value="STAS_dom_sf"/>
</dbReference>
<dbReference type="Proteomes" id="UP000233256">
    <property type="component" value="Unassembled WGS sequence"/>
</dbReference>
<name>A0A2N1PTU0_9BACT</name>
<dbReference type="SUPFAM" id="SSF52091">
    <property type="entry name" value="SpoIIaa-like"/>
    <property type="match status" value="1"/>
</dbReference>
<accession>A0A2N1PTU0</accession>
<evidence type="ECO:0000313" key="5">
    <source>
        <dbReference type="Proteomes" id="UP000233256"/>
    </source>
</evidence>
<reference evidence="4 5" key="1">
    <citation type="journal article" date="2017" name="ISME J.">
        <title>Potential for microbial H2 and metal transformations associated with novel bacteria and archaea in deep terrestrial subsurface sediments.</title>
        <authorList>
            <person name="Hernsdorf A.W."/>
            <person name="Amano Y."/>
            <person name="Miyakawa K."/>
            <person name="Ise K."/>
            <person name="Suzuki Y."/>
            <person name="Anantharaman K."/>
            <person name="Probst A."/>
            <person name="Burstein D."/>
            <person name="Thomas B.C."/>
            <person name="Banfield J.F."/>
        </authorList>
    </citation>
    <scope>NUCLEOTIDE SEQUENCE [LARGE SCALE GENOMIC DNA]</scope>
    <source>
        <strain evidence="4">HGW-Wallbacteria-1</strain>
    </source>
</reference>
<dbReference type="NCBIfam" id="TIGR00377">
    <property type="entry name" value="ant_ant_sig"/>
    <property type="match status" value="1"/>
</dbReference>
<dbReference type="CDD" id="cd07043">
    <property type="entry name" value="STAS_anti-anti-sigma_factors"/>
    <property type="match status" value="1"/>
</dbReference>
<dbReference type="EMBL" id="PGXC01000002">
    <property type="protein sequence ID" value="PKK91764.1"/>
    <property type="molecule type" value="Genomic_DNA"/>
</dbReference>
<organism evidence="4 5">
    <name type="scientific">Candidatus Wallbacteria bacterium HGW-Wallbacteria-1</name>
    <dbReference type="NCBI Taxonomy" id="2013854"/>
    <lineage>
        <taxon>Bacteria</taxon>
        <taxon>Candidatus Walliibacteriota</taxon>
    </lineage>
</organism>
<dbReference type="PANTHER" id="PTHR33495">
    <property type="entry name" value="ANTI-SIGMA FACTOR ANTAGONIST TM_1081-RELATED-RELATED"/>
    <property type="match status" value="1"/>
</dbReference>
<feature type="domain" description="STAS" evidence="3">
    <location>
        <begin position="12"/>
        <end position="113"/>
    </location>
</feature>
<evidence type="ECO:0000259" key="3">
    <source>
        <dbReference type="PROSITE" id="PS50801"/>
    </source>
</evidence>